<protein>
    <recommendedName>
        <fullName evidence="4">Tricarboxylic transport membrane protein</fullName>
    </recommendedName>
</protein>
<dbReference type="SUPFAM" id="SSF53850">
    <property type="entry name" value="Periplasmic binding protein-like II"/>
    <property type="match status" value="1"/>
</dbReference>
<evidence type="ECO:0000313" key="2">
    <source>
        <dbReference type="EMBL" id="ADI13268.1"/>
    </source>
</evidence>
<comment type="similarity">
    <text evidence="1">Belongs to the UPF0065 (bug) family.</text>
</comment>
<evidence type="ECO:0000313" key="3">
    <source>
        <dbReference type="Proteomes" id="UP000000379"/>
    </source>
</evidence>
<sequence length="330" mass="35014">MRALGPFARFQIFVFTLAVFGLGLAQGFTPRNPTCIAPADPGGGWDFTCRNIATLLSDIGAVRGRLRTQNMPGAGGGVAYAHVVGQQSGNDNLIVAASTATTTRIAQGQFSGFDEDDVRWVAALGADYGVIAVSPDSPYDDLTELMEALRAEPASLSIVGASAVGGWDHLKVLLVAQAAGLENLSALRYVSFSSGGQAIVELLGGRAEVFSGDVSEALPQIEAGNLKVLGILAEERADGLLAEVPTAAEQGYDVVGANWRGFYMPAGTSDEAYTFWVEAFRELEASEAYATVRQQSGLSPFWRGGEEMTAFVYDEVETIRELSEQINLTE</sequence>
<evidence type="ECO:0008006" key="4">
    <source>
        <dbReference type="Google" id="ProtNLM"/>
    </source>
</evidence>
<dbReference type="Pfam" id="PF03401">
    <property type="entry name" value="TctC"/>
    <property type="match status" value="1"/>
</dbReference>
<keyword evidence="3" id="KW-1185">Reference proteome</keyword>
<organism evidence="2 3">
    <name type="scientific">Truepera radiovictrix (strain DSM 17093 / CIP 108686 / LMG 22925 / RQ-24)</name>
    <dbReference type="NCBI Taxonomy" id="649638"/>
    <lineage>
        <taxon>Bacteria</taxon>
        <taxon>Thermotogati</taxon>
        <taxon>Deinococcota</taxon>
        <taxon>Deinococci</taxon>
        <taxon>Trueperales</taxon>
        <taxon>Trueperaceae</taxon>
        <taxon>Truepera</taxon>
    </lineage>
</organism>
<dbReference type="Gene3D" id="3.40.190.10">
    <property type="entry name" value="Periplasmic binding protein-like II"/>
    <property type="match status" value="1"/>
</dbReference>
<dbReference type="eggNOG" id="COG3181">
    <property type="taxonomic scope" value="Bacteria"/>
</dbReference>
<dbReference type="AlphaFoldDB" id="D7CXE4"/>
<dbReference type="PANTHER" id="PTHR42928:SF3">
    <property type="entry name" value="UPF0065 PROTEIN YFLP"/>
    <property type="match status" value="1"/>
</dbReference>
<proteinExistence type="inferred from homology"/>
<dbReference type="STRING" id="649638.Trad_0126"/>
<dbReference type="Gene3D" id="3.40.190.150">
    <property type="entry name" value="Bordetella uptake gene, domain 1"/>
    <property type="match status" value="1"/>
</dbReference>
<dbReference type="PIRSF" id="PIRSF017082">
    <property type="entry name" value="YflP"/>
    <property type="match status" value="1"/>
</dbReference>
<dbReference type="Proteomes" id="UP000000379">
    <property type="component" value="Chromosome"/>
</dbReference>
<dbReference type="InterPro" id="IPR005064">
    <property type="entry name" value="BUG"/>
</dbReference>
<evidence type="ECO:0000256" key="1">
    <source>
        <dbReference type="ARBA" id="ARBA00006987"/>
    </source>
</evidence>
<dbReference type="HOGENOM" id="CLU_045683_1_0_0"/>
<reference evidence="2 3" key="2">
    <citation type="journal article" date="2011" name="Stand. Genomic Sci.">
        <title>Complete genome sequence of Truepera radiovictrix type strain (RQ-24).</title>
        <authorList>
            <person name="Ivanova N."/>
            <person name="Rohde C."/>
            <person name="Munk C."/>
            <person name="Nolan M."/>
            <person name="Lucas S."/>
            <person name="Del Rio T.G."/>
            <person name="Tice H."/>
            <person name="Deshpande S."/>
            <person name="Cheng J.F."/>
            <person name="Tapia R."/>
            <person name="Han C."/>
            <person name="Goodwin L."/>
            <person name="Pitluck S."/>
            <person name="Liolios K."/>
            <person name="Mavromatis K."/>
            <person name="Mikhailova N."/>
            <person name="Pati A."/>
            <person name="Chen A."/>
            <person name="Palaniappan K."/>
            <person name="Land M."/>
            <person name="Hauser L."/>
            <person name="Chang Y.J."/>
            <person name="Jeffries C.D."/>
            <person name="Brambilla E."/>
            <person name="Rohde M."/>
            <person name="Goker M."/>
            <person name="Tindall B.J."/>
            <person name="Woyke T."/>
            <person name="Bristow J."/>
            <person name="Eisen J.A."/>
            <person name="Markowitz V."/>
            <person name="Hugenholtz P."/>
            <person name="Kyrpides N.C."/>
            <person name="Klenk H.P."/>
            <person name="Lapidus A."/>
        </authorList>
    </citation>
    <scope>NUCLEOTIDE SEQUENCE [LARGE SCALE GENOMIC DNA]</scope>
    <source>
        <strain evidence="3">DSM 17093 / CIP 108686 / LMG 22925 / RQ-24</strain>
    </source>
</reference>
<dbReference type="PANTHER" id="PTHR42928">
    <property type="entry name" value="TRICARBOXYLATE-BINDING PROTEIN"/>
    <property type="match status" value="1"/>
</dbReference>
<accession>D7CXE4</accession>
<dbReference type="InterPro" id="IPR042100">
    <property type="entry name" value="Bug_dom1"/>
</dbReference>
<dbReference type="CDD" id="cd07012">
    <property type="entry name" value="PBP2_Bug_TTT"/>
    <property type="match status" value="1"/>
</dbReference>
<gene>
    <name evidence="2" type="ordered locus">Trad_0126</name>
</gene>
<dbReference type="KEGG" id="tra:Trad_0126"/>
<reference evidence="3" key="1">
    <citation type="submission" date="2010-05" db="EMBL/GenBank/DDBJ databases">
        <title>The complete genome of Truepera radiovictris DSM 17093.</title>
        <authorList>
            <consortium name="US DOE Joint Genome Institute (JGI-PGF)"/>
            <person name="Lucas S."/>
            <person name="Copeland A."/>
            <person name="Lapidus A."/>
            <person name="Glavina del Rio T."/>
            <person name="Dalin E."/>
            <person name="Tice H."/>
            <person name="Bruce D."/>
            <person name="Goodwin L."/>
            <person name="Pitluck S."/>
            <person name="Kyrpides N."/>
            <person name="Mavromatis K."/>
            <person name="Ovchinnikova G."/>
            <person name="Munk A.C."/>
            <person name="Detter J.C."/>
            <person name="Han C."/>
            <person name="Tapia R."/>
            <person name="Land M."/>
            <person name="Hauser L."/>
            <person name="Markowitz V."/>
            <person name="Cheng J.-F."/>
            <person name="Hugenholtz P."/>
            <person name="Woyke T."/>
            <person name="Wu D."/>
            <person name="Tindall B."/>
            <person name="Pomrenke H.G."/>
            <person name="Brambilla E."/>
            <person name="Klenk H.-P."/>
            <person name="Eisen J.A."/>
        </authorList>
    </citation>
    <scope>NUCLEOTIDE SEQUENCE [LARGE SCALE GENOMIC DNA]</scope>
    <source>
        <strain evidence="3">DSM 17093 / CIP 108686 / LMG 22925 / RQ-24</strain>
    </source>
</reference>
<dbReference type="OrthoDB" id="8881899at2"/>
<dbReference type="EMBL" id="CP002049">
    <property type="protein sequence ID" value="ADI13268.1"/>
    <property type="molecule type" value="Genomic_DNA"/>
</dbReference>
<name>D7CXE4_TRURR</name>